<feature type="non-terminal residue" evidence="1">
    <location>
        <position position="1"/>
    </location>
</feature>
<reference evidence="1" key="2">
    <citation type="submission" date="2020-11" db="EMBL/GenBank/DDBJ databases">
        <authorList>
            <person name="McCartney M.A."/>
            <person name="Auch B."/>
            <person name="Kono T."/>
            <person name="Mallez S."/>
            <person name="Becker A."/>
            <person name="Gohl D.M."/>
            <person name="Silverstein K.A.T."/>
            <person name="Koren S."/>
            <person name="Bechman K.B."/>
            <person name="Herman A."/>
            <person name="Abrahante J.E."/>
            <person name="Garbe J."/>
        </authorList>
    </citation>
    <scope>NUCLEOTIDE SEQUENCE</scope>
    <source>
        <strain evidence="1">Duluth1</strain>
        <tissue evidence="1">Whole animal</tissue>
    </source>
</reference>
<dbReference type="AlphaFoldDB" id="A0A9D4MFK5"/>
<evidence type="ECO:0000313" key="1">
    <source>
        <dbReference type="EMBL" id="KAH3874467.1"/>
    </source>
</evidence>
<name>A0A9D4MFK5_DREPO</name>
<keyword evidence="2" id="KW-1185">Reference proteome</keyword>
<gene>
    <name evidence="1" type="ORF">DPMN_037711</name>
</gene>
<evidence type="ECO:0000313" key="2">
    <source>
        <dbReference type="Proteomes" id="UP000828390"/>
    </source>
</evidence>
<organism evidence="1 2">
    <name type="scientific">Dreissena polymorpha</name>
    <name type="common">Zebra mussel</name>
    <name type="synonym">Mytilus polymorpha</name>
    <dbReference type="NCBI Taxonomy" id="45954"/>
    <lineage>
        <taxon>Eukaryota</taxon>
        <taxon>Metazoa</taxon>
        <taxon>Spiralia</taxon>
        <taxon>Lophotrochozoa</taxon>
        <taxon>Mollusca</taxon>
        <taxon>Bivalvia</taxon>
        <taxon>Autobranchia</taxon>
        <taxon>Heteroconchia</taxon>
        <taxon>Euheterodonta</taxon>
        <taxon>Imparidentia</taxon>
        <taxon>Neoheterodontei</taxon>
        <taxon>Myida</taxon>
        <taxon>Dreissenoidea</taxon>
        <taxon>Dreissenidae</taxon>
        <taxon>Dreissena</taxon>
    </lineage>
</organism>
<dbReference type="EMBL" id="JAIWYP010000002">
    <property type="protein sequence ID" value="KAH3874467.1"/>
    <property type="molecule type" value="Genomic_DNA"/>
</dbReference>
<proteinExistence type="predicted"/>
<reference evidence="1" key="1">
    <citation type="journal article" date="2019" name="bioRxiv">
        <title>The Genome of the Zebra Mussel, Dreissena polymorpha: A Resource for Invasive Species Research.</title>
        <authorList>
            <person name="McCartney M.A."/>
            <person name="Auch B."/>
            <person name="Kono T."/>
            <person name="Mallez S."/>
            <person name="Zhang Y."/>
            <person name="Obille A."/>
            <person name="Becker A."/>
            <person name="Abrahante J.E."/>
            <person name="Garbe J."/>
            <person name="Badalamenti J.P."/>
            <person name="Herman A."/>
            <person name="Mangelson H."/>
            <person name="Liachko I."/>
            <person name="Sullivan S."/>
            <person name="Sone E.D."/>
            <person name="Koren S."/>
            <person name="Silverstein K.A.T."/>
            <person name="Beckman K.B."/>
            <person name="Gohl D.M."/>
        </authorList>
    </citation>
    <scope>NUCLEOTIDE SEQUENCE</scope>
    <source>
        <strain evidence="1">Duluth1</strain>
        <tissue evidence="1">Whole animal</tissue>
    </source>
</reference>
<accession>A0A9D4MFK5</accession>
<protein>
    <submittedName>
        <fullName evidence="1">Uncharacterized protein</fullName>
    </submittedName>
</protein>
<dbReference type="Proteomes" id="UP000828390">
    <property type="component" value="Unassembled WGS sequence"/>
</dbReference>
<comment type="caution">
    <text evidence="1">The sequence shown here is derived from an EMBL/GenBank/DDBJ whole genome shotgun (WGS) entry which is preliminary data.</text>
</comment>
<sequence length="102" mass="11654">MCIHQFEEFHADLTVNLASRFDEDRTINLTSTAITKAQISAELKFTKELTCSVQPKISLEQAVLTKFHEENIFELVLDIIGTKILTKFHEDRTINVASKMLT</sequence>